<feature type="transmembrane region" description="Helical" evidence="2">
    <location>
        <begin position="325"/>
        <end position="349"/>
    </location>
</feature>
<dbReference type="AlphaFoldDB" id="A0A0N8KN88"/>
<feature type="compositionally biased region" description="Basic and acidic residues" evidence="1">
    <location>
        <begin position="383"/>
        <end position="392"/>
    </location>
</feature>
<evidence type="ECO:0000256" key="2">
    <source>
        <dbReference type="SAM" id="Phobius"/>
    </source>
</evidence>
<reference evidence="4 5" key="1">
    <citation type="submission" date="2015-09" db="EMBL/GenBank/DDBJ databases">
        <title>Identification and resolution of microdiversity through metagenomic sequencing of parallel consortia.</title>
        <authorList>
            <person name="Nelson W.C."/>
            <person name="Romine M.F."/>
            <person name="Lindemann S.R."/>
        </authorList>
    </citation>
    <scope>NUCLEOTIDE SEQUENCE [LARGE SCALE GENOMIC DNA]</scope>
    <source>
        <strain evidence="4">Ana</strain>
    </source>
</reference>
<name>A0A0N8KN88_9CYAN</name>
<dbReference type="Proteomes" id="UP000050465">
    <property type="component" value="Unassembled WGS sequence"/>
</dbReference>
<dbReference type="InterPro" id="IPR001173">
    <property type="entry name" value="Glyco_trans_2-like"/>
</dbReference>
<dbReference type="STRING" id="1666911.HLUCCA11_08160"/>
<evidence type="ECO:0000256" key="1">
    <source>
        <dbReference type="SAM" id="MobiDB-lite"/>
    </source>
</evidence>
<organism evidence="4 5">
    <name type="scientific">Phormidesmis priestleyi Ana</name>
    <dbReference type="NCBI Taxonomy" id="1666911"/>
    <lineage>
        <taxon>Bacteria</taxon>
        <taxon>Bacillati</taxon>
        <taxon>Cyanobacteriota</taxon>
        <taxon>Cyanophyceae</taxon>
        <taxon>Leptolyngbyales</taxon>
        <taxon>Leptolyngbyaceae</taxon>
        <taxon>Phormidesmis</taxon>
    </lineage>
</organism>
<dbReference type="GO" id="GO:0016740">
    <property type="term" value="F:transferase activity"/>
    <property type="evidence" value="ECO:0007669"/>
    <property type="project" value="UniProtKB-KW"/>
</dbReference>
<feature type="compositionally biased region" description="Polar residues" evidence="1">
    <location>
        <begin position="1"/>
        <end position="17"/>
    </location>
</feature>
<dbReference type="SUPFAM" id="SSF53448">
    <property type="entry name" value="Nucleotide-diphospho-sugar transferases"/>
    <property type="match status" value="1"/>
</dbReference>
<dbReference type="PATRIC" id="fig|1666911.3.peg.4002"/>
<feature type="transmembrane region" description="Helical" evidence="2">
    <location>
        <begin position="289"/>
        <end position="313"/>
    </location>
</feature>
<keyword evidence="2" id="KW-1133">Transmembrane helix</keyword>
<feature type="domain" description="Glycosyltransferase 2-like" evidence="3">
    <location>
        <begin position="62"/>
        <end position="220"/>
    </location>
</feature>
<protein>
    <submittedName>
        <fullName evidence="4">Glycosyltransferases involved in cell wall biogenesis</fullName>
    </submittedName>
</protein>
<dbReference type="EMBL" id="LJZR01000009">
    <property type="protein sequence ID" value="KPQ35858.1"/>
    <property type="molecule type" value="Genomic_DNA"/>
</dbReference>
<feature type="region of interest" description="Disordered" evidence="1">
    <location>
        <begin position="1"/>
        <end position="22"/>
    </location>
</feature>
<feature type="compositionally biased region" description="Low complexity" evidence="1">
    <location>
        <begin position="371"/>
        <end position="382"/>
    </location>
</feature>
<dbReference type="PANTHER" id="PTHR48090:SF7">
    <property type="entry name" value="RFBJ PROTEIN"/>
    <property type="match status" value="1"/>
</dbReference>
<gene>
    <name evidence="4" type="ORF">HLUCCA11_08160</name>
</gene>
<dbReference type="Gene3D" id="3.90.550.10">
    <property type="entry name" value="Spore Coat Polysaccharide Biosynthesis Protein SpsA, Chain A"/>
    <property type="match status" value="1"/>
</dbReference>
<keyword evidence="4" id="KW-0808">Transferase</keyword>
<dbReference type="InterPro" id="IPR029044">
    <property type="entry name" value="Nucleotide-diphossugar_trans"/>
</dbReference>
<comment type="caution">
    <text evidence="4">The sequence shown here is derived from an EMBL/GenBank/DDBJ whole genome shotgun (WGS) entry which is preliminary data.</text>
</comment>
<evidence type="ECO:0000313" key="5">
    <source>
        <dbReference type="Proteomes" id="UP000050465"/>
    </source>
</evidence>
<dbReference type="Pfam" id="PF00535">
    <property type="entry name" value="Glycos_transf_2"/>
    <property type="match status" value="1"/>
</dbReference>
<dbReference type="InterPro" id="IPR050256">
    <property type="entry name" value="Glycosyltransferase_2"/>
</dbReference>
<dbReference type="PANTHER" id="PTHR48090">
    <property type="entry name" value="UNDECAPRENYL-PHOSPHATE 4-DEOXY-4-FORMAMIDO-L-ARABINOSE TRANSFERASE-RELATED"/>
    <property type="match status" value="1"/>
</dbReference>
<feature type="region of interest" description="Disordered" evidence="1">
    <location>
        <begin position="367"/>
        <end position="392"/>
    </location>
</feature>
<accession>A0A0N8KN88</accession>
<evidence type="ECO:0000313" key="4">
    <source>
        <dbReference type="EMBL" id="KPQ35858.1"/>
    </source>
</evidence>
<proteinExistence type="predicted"/>
<evidence type="ECO:0000259" key="3">
    <source>
        <dbReference type="Pfam" id="PF00535"/>
    </source>
</evidence>
<dbReference type="CDD" id="cd04179">
    <property type="entry name" value="DPM_DPG-synthase_like"/>
    <property type="match status" value="1"/>
</dbReference>
<keyword evidence="2" id="KW-0472">Membrane</keyword>
<keyword evidence="2" id="KW-0812">Transmembrane</keyword>
<sequence>MPETNQTGLQTGRQAGCQTGRESRCPQLLTHGSGSILPDIYAEFTHPHPTRLLPPIKLIIQIPCYNEENTLAITLSELPREVPGVDVVEWLIIDDGSRDRTVKVAQEWGVDHIVRFAQNRGLAKGFMAGLEASLRAGADIIVNTDADNQYCAADIPKLVAPILSGQAQIVIGARPIQQIEHFSPAKKLLQRLGSWAVRVASRTTVADAPSGFRAISREAALELNVFNEYTYTLETIIQAGQKGMAVMSVPIRTNGYLRPSRLVKSIFSYVQRSLVTILRIFITYKPFSFFMWLGSVPFSLGFLLGVRWLVLYFGGTSRSHVPSLILSAILILIGSQLWVVGLLADLLAVNRKLLEEVQLRVRRREIESGYSASQSSASQSRESQSKKNPEQP</sequence>